<dbReference type="OrthoDB" id="1420794at2"/>
<dbReference type="RefSeq" id="WP_053426996.1">
    <property type="nucleotide sequence ID" value="NZ_JAMQJB010000003.1"/>
</dbReference>
<dbReference type="AlphaFoldDB" id="A0A0M0GPM6"/>
<reference evidence="2" key="1">
    <citation type="submission" date="2015-07" db="EMBL/GenBank/DDBJ databases">
        <title>Fjat-14235 jcm11544.</title>
        <authorList>
            <person name="Liu B."/>
            <person name="Wang J."/>
            <person name="Zhu Y."/>
            <person name="Liu G."/>
            <person name="Chen Q."/>
            <person name="Chen Z."/>
            <person name="Lan J."/>
            <person name="Che J."/>
            <person name="Ge C."/>
            <person name="Shi H."/>
            <person name="Pan Z."/>
            <person name="Liu X."/>
        </authorList>
    </citation>
    <scope>NUCLEOTIDE SEQUENCE [LARGE SCALE GENOMIC DNA]</scope>
    <source>
        <strain evidence="2">JCM 11544</strain>
    </source>
</reference>
<proteinExistence type="predicted"/>
<dbReference type="Gene3D" id="3.40.50.300">
    <property type="entry name" value="P-loop containing nucleotide triphosphate hydrolases"/>
    <property type="match status" value="1"/>
</dbReference>
<evidence type="ECO:0000313" key="1">
    <source>
        <dbReference type="EMBL" id="KON91804.1"/>
    </source>
</evidence>
<dbReference type="Proteomes" id="UP000037405">
    <property type="component" value="Unassembled WGS sequence"/>
</dbReference>
<accession>A0A0M0GPM6</accession>
<dbReference type="SUPFAM" id="SSF52540">
    <property type="entry name" value="P-loop containing nucleoside triphosphate hydrolases"/>
    <property type="match status" value="1"/>
</dbReference>
<keyword evidence="2" id="KW-1185">Reference proteome</keyword>
<dbReference type="PANTHER" id="PTHR10285">
    <property type="entry name" value="URIDINE KINASE"/>
    <property type="match status" value="1"/>
</dbReference>
<name>A0A0M0GPM6_9BACI</name>
<gene>
    <name evidence="1" type="ORF">AF331_04770</name>
</gene>
<evidence type="ECO:0008006" key="3">
    <source>
        <dbReference type="Google" id="ProtNLM"/>
    </source>
</evidence>
<dbReference type="InterPro" id="IPR027417">
    <property type="entry name" value="P-loop_NTPase"/>
</dbReference>
<dbReference type="PATRIC" id="fig|189381.12.peg.1076"/>
<protein>
    <recommendedName>
        <fullName evidence="3">Uridine kinase</fullName>
    </recommendedName>
</protein>
<dbReference type="EMBL" id="LGUE01000001">
    <property type="protein sequence ID" value="KON91804.1"/>
    <property type="molecule type" value="Genomic_DNA"/>
</dbReference>
<evidence type="ECO:0000313" key="2">
    <source>
        <dbReference type="Proteomes" id="UP000037405"/>
    </source>
</evidence>
<dbReference type="STRING" id="189381.GCA_900166615_03337"/>
<comment type="caution">
    <text evidence="1">The sequence shown here is derived from an EMBL/GenBank/DDBJ whole genome shotgun (WGS) entry which is preliminary data.</text>
</comment>
<organism evidence="1 2">
    <name type="scientific">Rossellomorea marisflavi</name>
    <dbReference type="NCBI Taxonomy" id="189381"/>
    <lineage>
        <taxon>Bacteria</taxon>
        <taxon>Bacillati</taxon>
        <taxon>Bacillota</taxon>
        <taxon>Bacilli</taxon>
        <taxon>Bacillales</taxon>
        <taxon>Bacillaceae</taxon>
        <taxon>Rossellomorea</taxon>
    </lineage>
</organism>
<sequence length="211" mass="24793">MLDEMIQSLVKRHSHGRTMIGIDGLGGSGKTSLVHRIHGDLLTGPRQTVLIHLDDHIVPSCYRYGTGRPQWQEYYELQWDVVGLKHTLFDLLTSPSLLFHVPFYDKHSDRIIQKQLDVEEDAVVLVEGVFLQRPEWIEYFDAVIFVDCPFHTRKGRVISRDGYLGDEATILKIYETRYWPAEDYYMDTIRPKEQATICYRQNEWREYPCDN</sequence>